<accession>A0A6J8AWU9</accession>
<dbReference type="Gene3D" id="2.60.60.20">
    <property type="entry name" value="PLAT/LH2 domain"/>
    <property type="match status" value="5"/>
</dbReference>
<feature type="domain" description="PLAT" evidence="3">
    <location>
        <begin position="504"/>
        <end position="620"/>
    </location>
</feature>
<dbReference type="SUPFAM" id="SSF49723">
    <property type="entry name" value="Lipase/lipooxygenase domain (PLAT/LH2 domain)"/>
    <property type="match status" value="6"/>
</dbReference>
<feature type="compositionally biased region" description="Basic and acidic residues" evidence="2">
    <location>
        <begin position="731"/>
        <end position="748"/>
    </location>
</feature>
<feature type="domain" description="PLAT" evidence="3">
    <location>
        <begin position="199"/>
        <end position="314"/>
    </location>
</feature>
<dbReference type="Gene3D" id="2.40.180.10">
    <property type="entry name" value="Catalase core domain"/>
    <property type="match status" value="2"/>
</dbReference>
<dbReference type="Proteomes" id="UP000507470">
    <property type="component" value="Unassembled WGS sequence"/>
</dbReference>
<evidence type="ECO:0000313" key="4">
    <source>
        <dbReference type="EMBL" id="CAC5375067.1"/>
    </source>
</evidence>
<name>A0A6J8AWU9_MYTCO</name>
<dbReference type="Pfam" id="PF01477">
    <property type="entry name" value="PLAT"/>
    <property type="match status" value="5"/>
</dbReference>
<protein>
    <submittedName>
        <fullName evidence="4">Lipoxygenase homology domain-containing protein 1</fullName>
    </submittedName>
</protein>
<feature type="domain" description="PLAT" evidence="3">
    <location>
        <begin position="68"/>
        <end position="186"/>
    </location>
</feature>
<dbReference type="EMBL" id="CACVKT020002097">
    <property type="protein sequence ID" value="CAC5375067.1"/>
    <property type="molecule type" value="Genomic_DNA"/>
</dbReference>
<evidence type="ECO:0000256" key="2">
    <source>
        <dbReference type="SAM" id="MobiDB-lite"/>
    </source>
</evidence>
<evidence type="ECO:0000259" key="3">
    <source>
        <dbReference type="PROSITE" id="PS50095"/>
    </source>
</evidence>
<feature type="domain" description="PLAT" evidence="3">
    <location>
        <begin position="327"/>
        <end position="447"/>
    </location>
</feature>
<sequence length="748" mass="85564">MIQDQLCQSCETRIHLNDIIRLVIVDDCQNNIVYEFPCNRWFATDEDDGQISRDLLVGKGATTSAPGIPYRITVSTGDERNAGTDARVFIILHAGKESKEKNSGKIWLDGGSFERNKTDIFDIDVATLLSPLTKIEIGHDNKGLAAGWFVDRVVVLCYATGLEQVFLCNKWLATDQEDGLIQRTLFEQKAVRKQREKKMPWNIWIYTSDLKLAGTDANVYICVYGEKGKSDEMLLENKTDNFEQGKVDYFKRNIIDIGKPYKIRVWHDKSGMFSGWHLDKVEMEEMLTKERYNYNCGRWLAEDEDDHEVVRECPATGPNIDKPLPLVFYIVEIYTGSVKYAGTDANVFINIFGELGDTGQRWLHNPVSSNINKFEKGQKDVFKVEAVTLMGIKKIVIGHDAKNPGSGWFLDKVIVKQEGSSKYDTTFTCERVRYLVVHARFALKDVFKVEAVTLMGIKKIVIGHDAKNPGSGWFLDKVIVKQEGSSKYDTTFTCERWLDADEDDGQIVREITASGVQLLTTTTYNVYVKTGDVRELKLRTTENTSNKFERGRTDHFKLEASDIGKIKKIRIGHDDSKPFASWLLDEVRIDIPSRGEQYVFACHRWLGKDSEDNLSEIEIEPSFKEDREKRIPYEVTIWTTDKRGAGTDANVFLQLYGVDGKTEKTQLRNRSDNFERGQKDIFKIEALDVGQISKIRIGHDAKKLASGWHLHKVLIRRRPRAGTKKRRKKKGPTEQERRKEILAEVHDD</sequence>
<dbReference type="CDD" id="cd01756">
    <property type="entry name" value="PLAT_repeat"/>
    <property type="match status" value="4"/>
</dbReference>
<proteinExistence type="predicted"/>
<dbReference type="InterPro" id="IPR052970">
    <property type="entry name" value="Inner_ear_hair_cell_LOXHD"/>
</dbReference>
<evidence type="ECO:0000313" key="5">
    <source>
        <dbReference type="Proteomes" id="UP000507470"/>
    </source>
</evidence>
<dbReference type="OrthoDB" id="5322100at2759"/>
<dbReference type="AlphaFoldDB" id="A0A6J8AWU9"/>
<evidence type="ECO:0000256" key="1">
    <source>
        <dbReference type="PROSITE-ProRule" id="PRU00152"/>
    </source>
</evidence>
<feature type="domain" description="PLAT" evidence="3">
    <location>
        <begin position="631"/>
        <end position="746"/>
    </location>
</feature>
<reference evidence="4 5" key="1">
    <citation type="submission" date="2020-06" db="EMBL/GenBank/DDBJ databases">
        <authorList>
            <person name="Li R."/>
            <person name="Bekaert M."/>
        </authorList>
    </citation>
    <scope>NUCLEOTIDE SEQUENCE [LARGE SCALE GENOMIC DNA]</scope>
    <source>
        <strain evidence="5">wild</strain>
    </source>
</reference>
<dbReference type="PANTHER" id="PTHR45901">
    <property type="entry name" value="PROTEIN CBG12474"/>
    <property type="match status" value="1"/>
</dbReference>
<dbReference type="PANTHER" id="PTHR45901:SF7">
    <property type="entry name" value="OXYGEN-REGULATED PROTEIN 1"/>
    <property type="match status" value="1"/>
</dbReference>
<feature type="compositionally biased region" description="Basic residues" evidence="2">
    <location>
        <begin position="717"/>
        <end position="730"/>
    </location>
</feature>
<keyword evidence="5" id="KW-1185">Reference proteome</keyword>
<dbReference type="InterPro" id="IPR001024">
    <property type="entry name" value="PLAT/LH2_dom"/>
</dbReference>
<gene>
    <name evidence="4" type="ORF">MCOR_12226</name>
</gene>
<dbReference type="SMART" id="SM00308">
    <property type="entry name" value="LH2"/>
    <property type="match status" value="2"/>
</dbReference>
<dbReference type="PROSITE" id="PS50095">
    <property type="entry name" value="PLAT"/>
    <property type="match status" value="5"/>
</dbReference>
<dbReference type="InterPro" id="IPR036392">
    <property type="entry name" value="PLAT/LH2_dom_sf"/>
</dbReference>
<feature type="region of interest" description="Disordered" evidence="2">
    <location>
        <begin position="717"/>
        <end position="748"/>
    </location>
</feature>
<comment type="caution">
    <text evidence="1">Lacks conserved residue(s) required for the propagation of feature annotation.</text>
</comment>
<organism evidence="4 5">
    <name type="scientific">Mytilus coruscus</name>
    <name type="common">Sea mussel</name>
    <dbReference type="NCBI Taxonomy" id="42192"/>
    <lineage>
        <taxon>Eukaryota</taxon>
        <taxon>Metazoa</taxon>
        <taxon>Spiralia</taxon>
        <taxon>Lophotrochozoa</taxon>
        <taxon>Mollusca</taxon>
        <taxon>Bivalvia</taxon>
        <taxon>Autobranchia</taxon>
        <taxon>Pteriomorphia</taxon>
        <taxon>Mytilida</taxon>
        <taxon>Mytiloidea</taxon>
        <taxon>Mytilidae</taxon>
        <taxon>Mytilinae</taxon>
        <taxon>Mytilus</taxon>
    </lineage>
</organism>